<accession>A0A5B7JNT4</accession>
<sequence length="70" mass="8275">MNVKEATQDLTTSPSLNSSSIQSRLCITTHETLRAEMRDEDEEEEEEEEERLKGNKRAKDIRVIERRRKQ</sequence>
<organism evidence="2 3">
    <name type="scientific">Portunus trituberculatus</name>
    <name type="common">Swimming crab</name>
    <name type="synonym">Neptunus trituberculatus</name>
    <dbReference type="NCBI Taxonomy" id="210409"/>
    <lineage>
        <taxon>Eukaryota</taxon>
        <taxon>Metazoa</taxon>
        <taxon>Ecdysozoa</taxon>
        <taxon>Arthropoda</taxon>
        <taxon>Crustacea</taxon>
        <taxon>Multicrustacea</taxon>
        <taxon>Malacostraca</taxon>
        <taxon>Eumalacostraca</taxon>
        <taxon>Eucarida</taxon>
        <taxon>Decapoda</taxon>
        <taxon>Pleocyemata</taxon>
        <taxon>Brachyura</taxon>
        <taxon>Eubrachyura</taxon>
        <taxon>Portunoidea</taxon>
        <taxon>Portunidae</taxon>
        <taxon>Portuninae</taxon>
        <taxon>Portunus</taxon>
    </lineage>
</organism>
<feature type="compositionally biased region" description="Basic and acidic residues" evidence="1">
    <location>
        <begin position="50"/>
        <end position="64"/>
    </location>
</feature>
<keyword evidence="3" id="KW-1185">Reference proteome</keyword>
<comment type="caution">
    <text evidence="2">The sequence shown here is derived from an EMBL/GenBank/DDBJ whole genome shotgun (WGS) entry which is preliminary data.</text>
</comment>
<reference evidence="2 3" key="1">
    <citation type="submission" date="2019-05" db="EMBL/GenBank/DDBJ databases">
        <title>Another draft genome of Portunus trituberculatus and its Hox gene families provides insights of decapod evolution.</title>
        <authorList>
            <person name="Jeong J.-H."/>
            <person name="Song I."/>
            <person name="Kim S."/>
            <person name="Choi T."/>
            <person name="Kim D."/>
            <person name="Ryu S."/>
            <person name="Kim W."/>
        </authorList>
    </citation>
    <scope>NUCLEOTIDE SEQUENCE [LARGE SCALE GENOMIC DNA]</scope>
    <source>
        <tissue evidence="2">Muscle</tissue>
    </source>
</reference>
<proteinExistence type="predicted"/>
<feature type="compositionally biased region" description="Acidic residues" evidence="1">
    <location>
        <begin position="38"/>
        <end position="49"/>
    </location>
</feature>
<evidence type="ECO:0000313" key="3">
    <source>
        <dbReference type="Proteomes" id="UP000324222"/>
    </source>
</evidence>
<feature type="compositionally biased region" description="Polar residues" evidence="1">
    <location>
        <begin position="8"/>
        <end position="30"/>
    </location>
</feature>
<gene>
    <name evidence="2" type="ORF">E2C01_091219</name>
</gene>
<name>A0A5B7JNT4_PORTR</name>
<dbReference type="EMBL" id="VSRR010104188">
    <property type="protein sequence ID" value="MPC95986.1"/>
    <property type="molecule type" value="Genomic_DNA"/>
</dbReference>
<dbReference type="Proteomes" id="UP000324222">
    <property type="component" value="Unassembled WGS sequence"/>
</dbReference>
<protein>
    <submittedName>
        <fullName evidence="2">Uncharacterized protein</fullName>
    </submittedName>
</protein>
<feature type="region of interest" description="Disordered" evidence="1">
    <location>
        <begin position="1"/>
        <end position="70"/>
    </location>
</feature>
<evidence type="ECO:0000256" key="1">
    <source>
        <dbReference type="SAM" id="MobiDB-lite"/>
    </source>
</evidence>
<evidence type="ECO:0000313" key="2">
    <source>
        <dbReference type="EMBL" id="MPC95986.1"/>
    </source>
</evidence>
<dbReference type="AlphaFoldDB" id="A0A5B7JNT4"/>